<evidence type="ECO:0000313" key="3">
    <source>
        <dbReference type="Proteomes" id="UP000014680"/>
    </source>
</evidence>
<dbReference type="OrthoDB" id="25475at2759"/>
<proteinExistence type="predicted"/>
<dbReference type="KEGG" id="eiv:EIN_420740"/>
<reference evidence="2 3" key="1">
    <citation type="submission" date="2012-10" db="EMBL/GenBank/DDBJ databases">
        <authorList>
            <person name="Zafar N."/>
            <person name="Inman J."/>
            <person name="Hall N."/>
            <person name="Lorenzi H."/>
            <person name="Caler E."/>
        </authorList>
    </citation>
    <scope>NUCLEOTIDE SEQUENCE [LARGE SCALE GENOMIC DNA]</scope>
    <source>
        <strain evidence="2 3">IP1</strain>
    </source>
</reference>
<keyword evidence="3" id="KW-1185">Reference proteome</keyword>
<protein>
    <submittedName>
        <fullName evidence="2">Uncharacterized protein</fullName>
    </submittedName>
</protein>
<dbReference type="AlphaFoldDB" id="L7FP92"/>
<dbReference type="VEuPathDB" id="AmoebaDB:EIN_420740"/>
<name>L7FP92_ENTIV</name>
<dbReference type="EMBL" id="KB206577">
    <property type="protein sequence ID" value="ELP89737.1"/>
    <property type="molecule type" value="Genomic_DNA"/>
</dbReference>
<evidence type="ECO:0000313" key="2">
    <source>
        <dbReference type="EMBL" id="ELP89737.1"/>
    </source>
</evidence>
<gene>
    <name evidence="2" type="ORF">EIN_420740</name>
</gene>
<feature type="signal peptide" evidence="1">
    <location>
        <begin position="1"/>
        <end position="16"/>
    </location>
</feature>
<feature type="chain" id="PRO_5003973611" evidence="1">
    <location>
        <begin position="17"/>
        <end position="267"/>
    </location>
</feature>
<sequence length="267" mass="31482">MPILFTLVFLIPMVYSETLSIILVTAPYKRKNTLDRSMRDLYEALHYIPKDLTISKFYFVQGCVTECQFPKLDAYVANFSESFKNINFVKINPHPQDKHGTNISSWPPEVLSTTFHRTGKPDWIFPNYVKHMTLNFFFTDTLRIAIKETQSDYYLFCEDDQSYEKNAFDGVLELMRRKPVKRCFSKICLTRTSAFSKKMRVDPSVKRVWGAFGVLRDKSEALEFLRWIKFNYMSESQDTLGEYMCMTENKFVELNLVSRHFGFDRNV</sequence>
<dbReference type="RefSeq" id="XP_004256508.1">
    <property type="nucleotide sequence ID" value="XM_004256460.1"/>
</dbReference>
<organism evidence="2 3">
    <name type="scientific">Entamoeba invadens IP1</name>
    <dbReference type="NCBI Taxonomy" id="370355"/>
    <lineage>
        <taxon>Eukaryota</taxon>
        <taxon>Amoebozoa</taxon>
        <taxon>Evosea</taxon>
        <taxon>Archamoebae</taxon>
        <taxon>Mastigamoebida</taxon>
        <taxon>Entamoebidae</taxon>
        <taxon>Entamoeba</taxon>
    </lineage>
</organism>
<dbReference type="OMA" id="HITINFF"/>
<keyword evidence="1" id="KW-0732">Signal</keyword>
<accession>L7FP92</accession>
<dbReference type="Proteomes" id="UP000014680">
    <property type="component" value="Unassembled WGS sequence"/>
</dbReference>
<dbReference type="GeneID" id="14888716"/>
<evidence type="ECO:0000256" key="1">
    <source>
        <dbReference type="SAM" id="SignalP"/>
    </source>
</evidence>